<dbReference type="Pfam" id="PF00372">
    <property type="entry name" value="Hemocyanin_M"/>
    <property type="match status" value="1"/>
</dbReference>
<evidence type="ECO:0000259" key="4">
    <source>
        <dbReference type="Pfam" id="PF03722"/>
    </source>
</evidence>
<keyword evidence="2" id="KW-0732">Signal</keyword>
<dbReference type="SUPFAM" id="SSF48056">
    <property type="entry name" value="Di-copper centre-containing domain"/>
    <property type="match status" value="1"/>
</dbReference>
<dbReference type="InterPro" id="IPR036697">
    <property type="entry name" value="Hemocyanin_N_sf"/>
</dbReference>
<dbReference type="GO" id="GO:0005615">
    <property type="term" value="C:extracellular space"/>
    <property type="evidence" value="ECO:0007669"/>
    <property type="project" value="UniProtKB-ARBA"/>
</dbReference>
<dbReference type="Proteomes" id="UP000801492">
    <property type="component" value="Unassembled WGS sequence"/>
</dbReference>
<dbReference type="SUPFAM" id="SSF81296">
    <property type="entry name" value="E set domains"/>
    <property type="match status" value="1"/>
</dbReference>
<dbReference type="OrthoDB" id="6371642at2759"/>
<dbReference type="InterPro" id="IPR005204">
    <property type="entry name" value="Hemocyanin_N"/>
</dbReference>
<dbReference type="PANTHER" id="PTHR11511:SF5">
    <property type="entry name" value="FAT-BODY PROTEIN 1-RELATED"/>
    <property type="match status" value="1"/>
</dbReference>
<feature type="domain" description="Hemocyanin C-terminal" evidence="5">
    <location>
        <begin position="452"/>
        <end position="711"/>
    </location>
</feature>
<feature type="signal peptide" evidence="2">
    <location>
        <begin position="1"/>
        <end position="18"/>
    </location>
</feature>
<evidence type="ECO:0000313" key="6">
    <source>
        <dbReference type="EMBL" id="KAF2901633.1"/>
    </source>
</evidence>
<evidence type="ECO:0000313" key="7">
    <source>
        <dbReference type="Proteomes" id="UP000801492"/>
    </source>
</evidence>
<dbReference type="AlphaFoldDB" id="A0A8K0GL22"/>
<sequence length="766" mass="92459">MKFTLVAVFAGLCALALATPVYEEHQGEYHQHKVGGKDYLRQYKNVLTLFKYVHQPTHLQEHVTLAKEYDIQHNLAGYTNPQAVKEFLHYYRQGMLPRDEVFSVFYEYHLKQAVALFKLFYYAKDFETFYKTAVWARYYVNQGMFLYSFSVALIHRPDTYQMVLPPIYEIYPYYFFNTEVIQKAQHYKQMWTGTGVQQHQYTIYANYSGYYLNLHPEQSMGYFTEDVGVNAYYYYYNLYRPFWMNSEEYGLNTYQRGEEFYYFYQQFLARYYLERLSNNFGEIGTYDYEDAFETGYYPSMCYPNGLHFPQRHNWAQFLMNYYNYGQSFSMKGQYPYSYTKVVEYERRIRDAIDAGFVFTEEGEKIKLFEPQGFNTLGNIIESNPHSVNTRFYGYLQVFARHLLGYSFQPLHQYKVAPSALEHFETSLRDPAFWQLYKRIILYFQKYKYQLPHYTYDELAFPGVKVENIQVDRLVTYFEQYDVDITNAVYMNHNEFEHNNFEVRARQYRLNHKPFTYKINVVSEKPTQAVVRVFIGPKYDEYGRFIQIDENRMNFVEFDKFKYELKAGQNVIERNSRQIYYASDRTTYKQLYQLTMTGMTQGEEFMAHGSEFYYAFPNRFLLPKGKHGGQTYQFYVIVSQYKPFTMYGQQQQRQVYQKRTQGYQNEYYKYPVVGLGVQYLDAYPLGYPFDKPIDEYTFYVPNAHFQDVVIYHKETDEINTSAYHDNTYEHGYGSQYQQGYKHQQGYETKYDQEYETKQHGYQYNQEY</sequence>
<dbReference type="InterPro" id="IPR014756">
    <property type="entry name" value="Ig_E-set"/>
</dbReference>
<dbReference type="Pfam" id="PF03723">
    <property type="entry name" value="Hemocyanin_C"/>
    <property type="match status" value="1"/>
</dbReference>
<dbReference type="Gene3D" id="2.60.40.1520">
    <property type="entry name" value="Hemocyanin, C-terminal domain"/>
    <property type="match status" value="1"/>
</dbReference>
<gene>
    <name evidence="6" type="ORF">ILUMI_04558</name>
</gene>
<feature type="chain" id="PRO_5035430608" evidence="2">
    <location>
        <begin position="19"/>
        <end position="766"/>
    </location>
</feature>
<protein>
    <submittedName>
        <fullName evidence="6">Uncharacterized protein</fullName>
    </submittedName>
</protein>
<proteinExistence type="predicted"/>
<dbReference type="PROSITE" id="PS00210">
    <property type="entry name" value="HEMOCYANIN_2"/>
    <property type="match status" value="1"/>
</dbReference>
<comment type="caution">
    <text evidence="6">The sequence shown here is derived from an EMBL/GenBank/DDBJ whole genome shotgun (WGS) entry which is preliminary data.</text>
</comment>
<dbReference type="SUPFAM" id="SSF48050">
    <property type="entry name" value="Hemocyanin, N-terminal domain"/>
    <property type="match status" value="1"/>
</dbReference>
<dbReference type="InterPro" id="IPR037020">
    <property type="entry name" value="Hemocyanin_C_sf"/>
</dbReference>
<feature type="domain" description="Hemocyanin middle" evidence="3">
    <location>
        <begin position="166"/>
        <end position="443"/>
    </location>
</feature>
<dbReference type="GO" id="GO:0045735">
    <property type="term" value="F:nutrient reservoir activity"/>
    <property type="evidence" value="ECO:0007669"/>
    <property type="project" value="UniProtKB-KW"/>
</dbReference>
<dbReference type="InterPro" id="IPR008922">
    <property type="entry name" value="Di-copper_centre_dom_sf"/>
</dbReference>
<dbReference type="InterPro" id="IPR005203">
    <property type="entry name" value="Hemocyanin_C"/>
</dbReference>
<evidence type="ECO:0000256" key="2">
    <source>
        <dbReference type="SAM" id="SignalP"/>
    </source>
</evidence>
<dbReference type="Gene3D" id="1.20.1370.10">
    <property type="entry name" value="Hemocyanin, N-terminal domain"/>
    <property type="match status" value="1"/>
</dbReference>
<feature type="domain" description="Hemocyanin N-terminal" evidence="4">
    <location>
        <begin position="40"/>
        <end position="160"/>
    </location>
</feature>
<organism evidence="6 7">
    <name type="scientific">Ignelater luminosus</name>
    <name type="common">Cucubano</name>
    <name type="synonym">Pyrophorus luminosus</name>
    <dbReference type="NCBI Taxonomy" id="2038154"/>
    <lineage>
        <taxon>Eukaryota</taxon>
        <taxon>Metazoa</taxon>
        <taxon>Ecdysozoa</taxon>
        <taxon>Arthropoda</taxon>
        <taxon>Hexapoda</taxon>
        <taxon>Insecta</taxon>
        <taxon>Pterygota</taxon>
        <taxon>Neoptera</taxon>
        <taxon>Endopterygota</taxon>
        <taxon>Coleoptera</taxon>
        <taxon>Polyphaga</taxon>
        <taxon>Elateriformia</taxon>
        <taxon>Elateroidea</taxon>
        <taxon>Elateridae</taxon>
        <taxon>Agrypninae</taxon>
        <taxon>Pyrophorini</taxon>
        <taxon>Ignelater</taxon>
    </lineage>
</organism>
<evidence type="ECO:0000256" key="1">
    <source>
        <dbReference type="ARBA" id="ARBA00022761"/>
    </source>
</evidence>
<dbReference type="Gene3D" id="1.10.1280.10">
    <property type="entry name" value="Di-copper center containing domain from catechol oxidase"/>
    <property type="match status" value="1"/>
</dbReference>
<dbReference type="PANTHER" id="PTHR11511">
    <property type="entry name" value="LARVAL STORAGE PROTEIN/PHENOLOXIDASE"/>
    <property type="match status" value="1"/>
</dbReference>
<dbReference type="PRINTS" id="PR00187">
    <property type="entry name" value="HAEMOCYANIN"/>
</dbReference>
<dbReference type="EMBL" id="VTPC01001533">
    <property type="protein sequence ID" value="KAF2901633.1"/>
    <property type="molecule type" value="Genomic_DNA"/>
</dbReference>
<keyword evidence="7" id="KW-1185">Reference proteome</keyword>
<evidence type="ECO:0000259" key="3">
    <source>
        <dbReference type="Pfam" id="PF00372"/>
    </source>
</evidence>
<reference evidence="6" key="1">
    <citation type="submission" date="2019-08" db="EMBL/GenBank/DDBJ databases">
        <title>The genome of the North American firefly Photinus pyralis.</title>
        <authorList>
            <consortium name="Photinus pyralis genome working group"/>
            <person name="Fallon T.R."/>
            <person name="Sander Lower S.E."/>
            <person name="Weng J.-K."/>
        </authorList>
    </citation>
    <scope>NUCLEOTIDE SEQUENCE</scope>
    <source>
        <strain evidence="6">TRF0915ILg1</strain>
        <tissue evidence="6">Whole body</tissue>
    </source>
</reference>
<name>A0A8K0GL22_IGNLU</name>
<keyword evidence="1" id="KW-0758">Storage protein</keyword>
<dbReference type="InterPro" id="IPR013788">
    <property type="entry name" value="Hemocyanin/hexamerin"/>
</dbReference>
<evidence type="ECO:0000259" key="5">
    <source>
        <dbReference type="Pfam" id="PF03723"/>
    </source>
</evidence>
<dbReference type="InterPro" id="IPR000896">
    <property type="entry name" value="Hemocyanin/hexamerin_mid_dom"/>
</dbReference>
<dbReference type="Pfam" id="PF03722">
    <property type="entry name" value="Hemocyanin_N"/>
    <property type="match status" value="1"/>
</dbReference>
<accession>A0A8K0GL22</accession>